<evidence type="ECO:0000256" key="4">
    <source>
        <dbReference type="ARBA" id="ARBA00022737"/>
    </source>
</evidence>
<dbReference type="EMBL" id="VJMH01005183">
    <property type="protein sequence ID" value="KAF0699366.1"/>
    <property type="molecule type" value="Genomic_DNA"/>
</dbReference>
<gene>
    <name evidence="9" type="primary">Aste57867_10082</name>
    <name evidence="8" type="ORF">As57867_010043</name>
    <name evidence="9" type="ORF">ASTE57867_10082</name>
</gene>
<dbReference type="InterPro" id="IPR055347">
    <property type="entry name" value="UTP6_N"/>
</dbReference>
<dbReference type="InterPro" id="IPR011990">
    <property type="entry name" value="TPR-like_helical_dom_sf"/>
</dbReference>
<dbReference type="InterPro" id="IPR013949">
    <property type="entry name" value="Utp6"/>
</dbReference>
<dbReference type="EMBL" id="CAADRA010005204">
    <property type="protein sequence ID" value="VFT86958.1"/>
    <property type="molecule type" value="Genomic_DNA"/>
</dbReference>
<protein>
    <submittedName>
        <fullName evidence="9">Aste57867_10082 protein</fullName>
    </submittedName>
</protein>
<evidence type="ECO:0000313" key="10">
    <source>
        <dbReference type="Proteomes" id="UP000332933"/>
    </source>
</evidence>
<dbReference type="OrthoDB" id="28112at2759"/>
<sequence length="639" mass="72581">MADAVQYMMEKMIPELEDLQHLKIFSKEEVRQIVQKRRDFEYTMKRTPLRKVDCLRYIEYELNLDALRRQRKKRMGLKKSTLSDHTGISRVHNIFDRALLKHRGDVDLWLQHIAFCKNQGSTKILSLLFTHALQVHPRNEALWIEAASWEFATNLNVDSARVLMQRSIRINPHSQKLWLEYFRLELLYVQKLRARREVLGLDDKKALPKELSLDIAPVEGEEDDASKAADAVADATSAVEDSRREILLGAIPKIVFHNAVQAIPSDAAFRLAFLDITNLFPSAYAKPVADAILASATMEFPTDAAVWAAFCDQAMHDDAESDDVDSRRKVAIERFHTALVNLATDAMREAFLHWCVSELARTPASPWFTTQMEQTMNALGPLSPVLHFVWVDYTLRAHGLQAAVAKAHKATSAFPTDAKLWLFRAQLVMRLASVQAQDVAPPATKRAKKPTQTSVFTAALVVVEEGLKHTAKQGNNGDAALLWQRYLQLLMSKPASTTAIRAAFQKALKAATAWTPSWSTLRQQYLRWTHRALGLAATRTLYKTFLAGQMLPNEDTLAFLRWTVQVEAAEPDSAAQRTTVQGLFEKIVDLYGEDNEDVWVEYIQFYRERGLHKEANDVHWRSTRTFPSSTLLANLHELP</sequence>
<evidence type="ECO:0000259" key="7">
    <source>
        <dbReference type="Pfam" id="PF24892"/>
    </source>
</evidence>
<evidence type="ECO:0000256" key="1">
    <source>
        <dbReference type="ARBA" id="ARBA00004604"/>
    </source>
</evidence>
<comment type="subcellular location">
    <subcellularLocation>
        <location evidence="1">Nucleus</location>
        <location evidence="1">Nucleolus</location>
    </subcellularLocation>
</comment>
<dbReference type="GO" id="GO:0032040">
    <property type="term" value="C:small-subunit processome"/>
    <property type="evidence" value="ECO:0007669"/>
    <property type="project" value="TreeGrafter"/>
</dbReference>
<name>A0A485KQ44_9STRA</name>
<feature type="domain" description="U3 small nucleolar RNA-associated protein 6 homolog C-terminal" evidence="7">
    <location>
        <begin position="335"/>
        <end position="624"/>
    </location>
</feature>
<feature type="domain" description="U3 small nucleolar RNA-associated protein 6 N-terminal" evidence="6">
    <location>
        <begin position="9"/>
        <end position="85"/>
    </location>
</feature>
<dbReference type="GO" id="GO:0000462">
    <property type="term" value="P:maturation of SSU-rRNA from tricistronic rRNA transcript (SSU-rRNA, 5.8S rRNA, LSU-rRNA)"/>
    <property type="evidence" value="ECO:0007669"/>
    <property type="project" value="InterPro"/>
</dbReference>
<proteinExistence type="inferred from homology"/>
<evidence type="ECO:0000256" key="2">
    <source>
        <dbReference type="ARBA" id="ARBA00010734"/>
    </source>
</evidence>
<dbReference type="GO" id="GO:0034388">
    <property type="term" value="C:Pwp2p-containing subcomplex of 90S preribosome"/>
    <property type="evidence" value="ECO:0007669"/>
    <property type="project" value="TreeGrafter"/>
</dbReference>
<dbReference type="InterPro" id="IPR003107">
    <property type="entry name" value="HAT"/>
</dbReference>
<evidence type="ECO:0000313" key="8">
    <source>
        <dbReference type="EMBL" id="KAF0699366.1"/>
    </source>
</evidence>
<evidence type="ECO:0000313" key="9">
    <source>
        <dbReference type="EMBL" id="VFT86958.1"/>
    </source>
</evidence>
<dbReference type="PANTHER" id="PTHR23271:SF1">
    <property type="entry name" value="U3 SMALL NUCLEOLAR RNA-ASSOCIATED PROTEIN 6 HOMOLOG"/>
    <property type="match status" value="1"/>
</dbReference>
<evidence type="ECO:0000256" key="3">
    <source>
        <dbReference type="ARBA" id="ARBA00022552"/>
    </source>
</evidence>
<evidence type="ECO:0000256" key="5">
    <source>
        <dbReference type="ARBA" id="ARBA00023242"/>
    </source>
</evidence>
<keyword evidence="4" id="KW-0677">Repeat</keyword>
<keyword evidence="5" id="KW-0539">Nucleus</keyword>
<accession>A0A485KQ44</accession>
<dbReference type="PANTHER" id="PTHR23271">
    <property type="entry name" value="HEPATOCELLULAR CARCINOMA-ASSOCIATED ANTIGEN 66"/>
    <property type="match status" value="1"/>
</dbReference>
<dbReference type="SMART" id="SM00386">
    <property type="entry name" value="HAT"/>
    <property type="match status" value="4"/>
</dbReference>
<dbReference type="AlphaFoldDB" id="A0A485KQ44"/>
<dbReference type="GO" id="GO:0030515">
    <property type="term" value="F:snoRNA binding"/>
    <property type="evidence" value="ECO:0007669"/>
    <property type="project" value="InterPro"/>
</dbReference>
<organism evidence="9 10">
    <name type="scientific">Aphanomyces stellatus</name>
    <dbReference type="NCBI Taxonomy" id="120398"/>
    <lineage>
        <taxon>Eukaryota</taxon>
        <taxon>Sar</taxon>
        <taxon>Stramenopiles</taxon>
        <taxon>Oomycota</taxon>
        <taxon>Saprolegniomycetes</taxon>
        <taxon>Saprolegniales</taxon>
        <taxon>Verrucalvaceae</taxon>
        <taxon>Aphanomyces</taxon>
    </lineage>
</organism>
<comment type="similarity">
    <text evidence="2">Belongs to the UTP6 family.</text>
</comment>
<dbReference type="Pfam" id="PF24892">
    <property type="entry name" value="UTP6_C"/>
    <property type="match status" value="1"/>
</dbReference>
<dbReference type="SUPFAM" id="SSF48452">
    <property type="entry name" value="TPR-like"/>
    <property type="match status" value="2"/>
</dbReference>
<keyword evidence="3" id="KW-0698">rRNA processing</keyword>
<dbReference type="Gene3D" id="1.25.40.10">
    <property type="entry name" value="Tetratricopeptide repeat domain"/>
    <property type="match status" value="3"/>
</dbReference>
<dbReference type="Pfam" id="PF08640">
    <property type="entry name" value="U3_assoc_6"/>
    <property type="match status" value="1"/>
</dbReference>
<keyword evidence="10" id="KW-1185">Reference proteome</keyword>
<dbReference type="Proteomes" id="UP000332933">
    <property type="component" value="Unassembled WGS sequence"/>
</dbReference>
<reference evidence="8" key="2">
    <citation type="submission" date="2019-06" db="EMBL/GenBank/DDBJ databases">
        <title>Genomics analysis of Aphanomyces spp. identifies a new class of oomycete effector associated with host adaptation.</title>
        <authorList>
            <person name="Gaulin E."/>
        </authorList>
    </citation>
    <scope>NUCLEOTIDE SEQUENCE</scope>
    <source>
        <strain evidence="8">CBS 578.67</strain>
    </source>
</reference>
<reference evidence="9 10" key="1">
    <citation type="submission" date="2019-03" db="EMBL/GenBank/DDBJ databases">
        <authorList>
            <person name="Gaulin E."/>
            <person name="Dumas B."/>
        </authorList>
    </citation>
    <scope>NUCLEOTIDE SEQUENCE [LARGE SCALE GENOMIC DNA]</scope>
    <source>
        <strain evidence="9">CBS 568.67</strain>
    </source>
</reference>
<evidence type="ECO:0000259" key="6">
    <source>
        <dbReference type="Pfam" id="PF08640"/>
    </source>
</evidence>
<dbReference type="InterPro" id="IPR056907">
    <property type="entry name" value="UTP6_C"/>
</dbReference>